<protein>
    <submittedName>
        <fullName evidence="7">Major facilitator superfamily MFS_1</fullName>
    </submittedName>
</protein>
<dbReference type="PANTHER" id="PTHR23531">
    <property type="entry name" value="QUINOLENE RESISTANCE PROTEIN NORA"/>
    <property type="match status" value="1"/>
</dbReference>
<evidence type="ECO:0000313" key="8">
    <source>
        <dbReference type="Proteomes" id="UP000010473"/>
    </source>
</evidence>
<dbReference type="SUPFAM" id="SSF103473">
    <property type="entry name" value="MFS general substrate transporter"/>
    <property type="match status" value="1"/>
</dbReference>
<reference evidence="8" key="1">
    <citation type="journal article" date="2013" name="Proc. Natl. Acad. Sci. U.S.A.">
        <title>Improving the coverage of the cyanobacterial phylum using diversity-driven genome sequencing.</title>
        <authorList>
            <person name="Shih P.M."/>
            <person name="Wu D."/>
            <person name="Latifi A."/>
            <person name="Axen S.D."/>
            <person name="Fewer D.P."/>
            <person name="Talla E."/>
            <person name="Calteau A."/>
            <person name="Cai F."/>
            <person name="Tandeau de Marsac N."/>
            <person name="Rippka R."/>
            <person name="Herdman M."/>
            <person name="Sivonen K."/>
            <person name="Coursin T."/>
            <person name="Laurent T."/>
            <person name="Goodwin L."/>
            <person name="Nolan M."/>
            <person name="Davenport K.W."/>
            <person name="Han C.S."/>
            <person name="Rubin E.M."/>
            <person name="Eisen J.A."/>
            <person name="Woyke T."/>
            <person name="Gugger M."/>
            <person name="Kerfeld C.A."/>
        </authorList>
    </citation>
    <scope>NUCLEOTIDE SEQUENCE [LARGE SCALE GENOMIC DNA]</scope>
    <source>
        <strain evidence="8">ATCC 29371 / PCC 7437</strain>
    </source>
</reference>
<dbReference type="CDD" id="cd17489">
    <property type="entry name" value="MFS_YfcJ_like"/>
    <property type="match status" value="1"/>
</dbReference>
<dbReference type="HOGENOM" id="CLU_001265_10_13_3"/>
<evidence type="ECO:0000259" key="6">
    <source>
        <dbReference type="PROSITE" id="PS50850"/>
    </source>
</evidence>
<sequence length="413" mass="44251">MKVFIDLEPTKRRNLLTLFITGLLFWFSITSLLPVLPLYIRDIGGTKQQIGLVMGCFAIGLLLSRTWLGQLADSQGRKISILIGTAVVGIAPLGYLVANSVSLLMILRAFHGISISGFTTGYSALVVDISPPKQRGELIGYMSLAIPIGMALGPALGGYLQANFGYTPLFLIAAIAGLIAFVCASQVKEELNLKSQNRDPQLELEPSRSFGELIKHSSFVIPGIIMLLIGLVFGTLATFLPLYIQETKLDFNAGLFYAVAAIASFIARVVVGKASDTWGRGLFITFSLICYTISMLLLADATLPSILILAAFVEGTGAGILIPMLIALMSDRSYLTERGKVYAICIGGFDLGVAIAGPILGTLALVVSYSTMFYWSGGLAAIALLIFLTKSSKSVRHSLRFALGKEGDVYAIE</sequence>
<accession>K9XPL9</accession>
<evidence type="ECO:0000256" key="2">
    <source>
        <dbReference type="ARBA" id="ARBA00022692"/>
    </source>
</evidence>
<dbReference type="InterPro" id="IPR036259">
    <property type="entry name" value="MFS_trans_sf"/>
</dbReference>
<feature type="transmembrane region" description="Helical" evidence="5">
    <location>
        <begin position="79"/>
        <end position="98"/>
    </location>
</feature>
<feature type="transmembrane region" description="Helical" evidence="5">
    <location>
        <begin position="219"/>
        <end position="242"/>
    </location>
</feature>
<dbReference type="eggNOG" id="COG2814">
    <property type="taxonomic scope" value="Bacteria"/>
</dbReference>
<keyword evidence="8" id="KW-1185">Reference proteome</keyword>
<evidence type="ECO:0000256" key="3">
    <source>
        <dbReference type="ARBA" id="ARBA00022989"/>
    </source>
</evidence>
<dbReference type="Proteomes" id="UP000010473">
    <property type="component" value="Chromosome"/>
</dbReference>
<gene>
    <name evidence="7" type="ordered locus">Sta7437_0440</name>
</gene>
<dbReference type="GO" id="GO:0005886">
    <property type="term" value="C:plasma membrane"/>
    <property type="evidence" value="ECO:0007669"/>
    <property type="project" value="UniProtKB-SubCell"/>
</dbReference>
<evidence type="ECO:0000313" key="7">
    <source>
        <dbReference type="EMBL" id="AFZ34049.1"/>
    </source>
</evidence>
<feature type="transmembrane region" description="Helical" evidence="5">
    <location>
        <begin position="138"/>
        <end position="160"/>
    </location>
</feature>
<proteinExistence type="predicted"/>
<dbReference type="PROSITE" id="PS50850">
    <property type="entry name" value="MFS"/>
    <property type="match status" value="1"/>
</dbReference>
<evidence type="ECO:0000256" key="5">
    <source>
        <dbReference type="SAM" id="Phobius"/>
    </source>
</evidence>
<organism evidence="7 8">
    <name type="scientific">Stanieria cyanosphaera (strain ATCC 29371 / PCC 7437)</name>
    <dbReference type="NCBI Taxonomy" id="111780"/>
    <lineage>
        <taxon>Bacteria</taxon>
        <taxon>Bacillati</taxon>
        <taxon>Cyanobacteriota</taxon>
        <taxon>Cyanophyceae</taxon>
        <taxon>Pleurocapsales</taxon>
        <taxon>Dermocarpellaceae</taxon>
        <taxon>Stanieria</taxon>
    </lineage>
</organism>
<dbReference type="InterPro" id="IPR052714">
    <property type="entry name" value="MFS_Exporter"/>
</dbReference>
<dbReference type="STRING" id="111780.Sta7437_0440"/>
<keyword evidence="3 5" id="KW-1133">Transmembrane helix</keyword>
<feature type="transmembrane region" description="Helical" evidence="5">
    <location>
        <begin position="278"/>
        <end position="299"/>
    </location>
</feature>
<feature type="transmembrane region" description="Helical" evidence="5">
    <location>
        <begin position="372"/>
        <end position="389"/>
    </location>
</feature>
<feature type="transmembrane region" description="Helical" evidence="5">
    <location>
        <begin position="254"/>
        <end position="271"/>
    </location>
</feature>
<feature type="transmembrane region" description="Helical" evidence="5">
    <location>
        <begin position="305"/>
        <end position="329"/>
    </location>
</feature>
<feature type="domain" description="Major facilitator superfamily (MFS) profile" evidence="6">
    <location>
        <begin position="14"/>
        <end position="395"/>
    </location>
</feature>
<dbReference type="RefSeq" id="WP_015191722.1">
    <property type="nucleotide sequence ID" value="NC_019748.1"/>
</dbReference>
<dbReference type="EMBL" id="CP003653">
    <property type="protein sequence ID" value="AFZ34049.1"/>
    <property type="molecule type" value="Genomic_DNA"/>
</dbReference>
<keyword evidence="2 5" id="KW-0812">Transmembrane</keyword>
<feature type="transmembrane region" description="Helical" evidence="5">
    <location>
        <begin position="48"/>
        <end position="67"/>
    </location>
</feature>
<feature type="transmembrane region" description="Helical" evidence="5">
    <location>
        <begin position="166"/>
        <end position="184"/>
    </location>
</feature>
<dbReference type="KEGG" id="scs:Sta7437_0440"/>
<dbReference type="PATRIC" id="fig|111780.3.peg.456"/>
<dbReference type="InterPro" id="IPR011701">
    <property type="entry name" value="MFS"/>
</dbReference>
<dbReference type="Pfam" id="PF07690">
    <property type="entry name" value="MFS_1"/>
    <property type="match status" value="1"/>
</dbReference>
<dbReference type="OrthoDB" id="9814001at2"/>
<name>K9XPL9_STAC7</name>
<dbReference type="InterPro" id="IPR020846">
    <property type="entry name" value="MFS_dom"/>
</dbReference>
<feature type="transmembrane region" description="Helical" evidence="5">
    <location>
        <begin position="341"/>
        <end position="366"/>
    </location>
</feature>
<keyword evidence="4 5" id="KW-0472">Membrane</keyword>
<dbReference type="PANTHER" id="PTHR23531:SF1">
    <property type="entry name" value="QUINOLENE RESISTANCE PROTEIN NORA"/>
    <property type="match status" value="1"/>
</dbReference>
<comment type="subcellular location">
    <subcellularLocation>
        <location evidence="1">Cell membrane</location>
        <topology evidence="1">Multi-pass membrane protein</topology>
    </subcellularLocation>
</comment>
<dbReference type="GO" id="GO:0022857">
    <property type="term" value="F:transmembrane transporter activity"/>
    <property type="evidence" value="ECO:0007669"/>
    <property type="project" value="InterPro"/>
</dbReference>
<evidence type="ECO:0000256" key="1">
    <source>
        <dbReference type="ARBA" id="ARBA00004651"/>
    </source>
</evidence>
<feature type="transmembrane region" description="Helical" evidence="5">
    <location>
        <begin position="15"/>
        <end position="36"/>
    </location>
</feature>
<evidence type="ECO:0000256" key="4">
    <source>
        <dbReference type="ARBA" id="ARBA00023136"/>
    </source>
</evidence>
<dbReference type="Gene3D" id="1.20.1250.20">
    <property type="entry name" value="MFS general substrate transporter like domains"/>
    <property type="match status" value="2"/>
</dbReference>
<dbReference type="AlphaFoldDB" id="K9XPL9"/>